<comment type="caution">
    <text evidence="1">The sequence shown here is derived from an EMBL/GenBank/DDBJ whole genome shotgun (WGS) entry which is preliminary data.</text>
</comment>
<evidence type="ECO:0000313" key="1">
    <source>
        <dbReference type="EMBL" id="MBC1617918.1"/>
    </source>
</evidence>
<dbReference type="Proteomes" id="UP000574104">
    <property type="component" value="Unassembled WGS sequence"/>
</dbReference>
<protein>
    <submittedName>
        <fullName evidence="1">Uncharacterized protein</fullName>
    </submittedName>
</protein>
<reference evidence="1 2" key="1">
    <citation type="submission" date="2020-03" db="EMBL/GenBank/DDBJ databases">
        <title>Soil Listeria distribution.</title>
        <authorList>
            <person name="Liao J."/>
            <person name="Wiedmann M."/>
        </authorList>
    </citation>
    <scope>NUCLEOTIDE SEQUENCE [LARGE SCALE GENOMIC DNA]</scope>
    <source>
        <strain evidence="1 2">FSL L7-1299</strain>
    </source>
</reference>
<sequence>MVHGFLVDLIKNVYSNHSSVDERERMTRFWIEFHGKELKSKDCSYASDTSSICIYNFSRPGPAILLSCINAAAHHVDFVIRNETRNDDSFFSIYHKLLLEAFRLQMLTPAKIMAIDSTKDLEQLEKRFGAIDEWLYETKPYKDGLILLKCRAPVDKKDVLKKAKYKFSTFEKVWIKEVQQKQVQMEKDFLKRFFPESDMLEVPFHDLSFYVVYFVSLKNGRIHYDTLKEMGYQYEAYDLGRFTWNKQIVASKWREEEEKLSLLKGLKIRTIAK</sequence>
<dbReference type="EMBL" id="JAARSH010000016">
    <property type="protein sequence ID" value="MBC1617918.1"/>
    <property type="molecule type" value="Genomic_DNA"/>
</dbReference>
<name>A0A842APX0_9LIST</name>
<organism evidence="1 2">
    <name type="scientific">Listeria booriae</name>
    <dbReference type="NCBI Taxonomy" id="1552123"/>
    <lineage>
        <taxon>Bacteria</taxon>
        <taxon>Bacillati</taxon>
        <taxon>Bacillota</taxon>
        <taxon>Bacilli</taxon>
        <taxon>Bacillales</taxon>
        <taxon>Listeriaceae</taxon>
        <taxon>Listeria</taxon>
    </lineage>
</organism>
<evidence type="ECO:0000313" key="2">
    <source>
        <dbReference type="Proteomes" id="UP000574104"/>
    </source>
</evidence>
<gene>
    <name evidence="1" type="ORF">HB904_17200</name>
</gene>
<proteinExistence type="predicted"/>
<accession>A0A842APX0</accession>
<dbReference type="AlphaFoldDB" id="A0A842APX0"/>